<dbReference type="Proteomes" id="UP000617041">
    <property type="component" value="Unassembled WGS sequence"/>
</dbReference>
<dbReference type="PANTHER" id="PTHR38099">
    <property type="entry name" value="LARGE RIBOSOMAL RNA SUBUNIT ACCUMULATION PROTEIN YCED"/>
    <property type="match status" value="1"/>
</dbReference>
<dbReference type="EMBL" id="JAEDAO010000001">
    <property type="protein sequence ID" value="MBK0394330.1"/>
    <property type="molecule type" value="Genomic_DNA"/>
</dbReference>
<evidence type="ECO:0000256" key="1">
    <source>
        <dbReference type="ARBA" id="ARBA00002868"/>
    </source>
</evidence>
<gene>
    <name evidence="7" type="ORF">I8E28_17135</name>
</gene>
<organism evidence="7 8">
    <name type="scientific">Ramlibacter algicola</name>
    <dbReference type="NCBI Taxonomy" id="2795217"/>
    <lineage>
        <taxon>Bacteria</taxon>
        <taxon>Pseudomonadati</taxon>
        <taxon>Pseudomonadota</taxon>
        <taxon>Betaproteobacteria</taxon>
        <taxon>Burkholderiales</taxon>
        <taxon>Comamonadaceae</taxon>
        <taxon>Ramlibacter</taxon>
    </lineage>
</organism>
<keyword evidence="8" id="KW-1185">Reference proteome</keyword>
<comment type="similarity">
    <text evidence="2">Belongs to the DUF177 domain family.</text>
</comment>
<dbReference type="RefSeq" id="WP_200789328.1">
    <property type="nucleotide sequence ID" value="NZ_JAEDAO010000001.1"/>
</dbReference>
<accession>A0A934USJ9</accession>
<feature type="region of interest" description="Disordered" evidence="6">
    <location>
        <begin position="157"/>
        <end position="180"/>
    </location>
</feature>
<dbReference type="AlphaFoldDB" id="A0A934USJ9"/>
<keyword evidence="4" id="KW-0690">Ribosome biogenesis</keyword>
<sequence>MKRQFQAQRLDVRAFAEDAAELAGPTPLTVLERLAAEARSSVEGREVTWTAEGELQNAGHLQPEVWLHLHAQASLPMTCQRCMEPVEVPLEVDRSFRFVADETTAAAEDEESEEDLLVLSQAFDLLGLLEDELLMEVPVVPRHDVCPVPVPMSSADAAYEEAPEKPNPFDALKALKTRPE</sequence>
<dbReference type="GO" id="GO:0042254">
    <property type="term" value="P:ribosome biogenesis"/>
    <property type="evidence" value="ECO:0007669"/>
    <property type="project" value="UniProtKB-KW"/>
</dbReference>
<proteinExistence type="inferred from homology"/>
<dbReference type="PANTHER" id="PTHR38099:SF1">
    <property type="entry name" value="LARGE RIBOSOMAL RNA SUBUNIT ACCUMULATION PROTEIN YCED"/>
    <property type="match status" value="1"/>
</dbReference>
<evidence type="ECO:0000256" key="3">
    <source>
        <dbReference type="ARBA" id="ARBA00015716"/>
    </source>
</evidence>
<comment type="function">
    <text evidence="1">Plays a role in synthesis, processing and/or stability of 23S rRNA.</text>
</comment>
<evidence type="ECO:0000256" key="6">
    <source>
        <dbReference type="SAM" id="MobiDB-lite"/>
    </source>
</evidence>
<comment type="caution">
    <text evidence="7">The sequence shown here is derived from an EMBL/GenBank/DDBJ whole genome shotgun (WGS) entry which is preliminary data.</text>
</comment>
<reference evidence="7" key="1">
    <citation type="submission" date="2020-12" db="EMBL/GenBank/DDBJ databases">
        <title>Ramlibacter sp. nov., isolated from a freshwater alga, Cryptomonas.</title>
        <authorList>
            <person name="Kim H.M."/>
            <person name="Jeon C.O."/>
        </authorList>
    </citation>
    <scope>NUCLEOTIDE SEQUENCE</scope>
    <source>
        <strain evidence="7">CrO1</strain>
    </source>
</reference>
<dbReference type="GO" id="GO:0005829">
    <property type="term" value="C:cytosol"/>
    <property type="evidence" value="ECO:0007669"/>
    <property type="project" value="TreeGrafter"/>
</dbReference>
<evidence type="ECO:0000313" key="7">
    <source>
        <dbReference type="EMBL" id="MBK0394330.1"/>
    </source>
</evidence>
<evidence type="ECO:0000256" key="5">
    <source>
        <dbReference type="ARBA" id="ARBA00031841"/>
    </source>
</evidence>
<dbReference type="InterPro" id="IPR039255">
    <property type="entry name" value="YceD_bac"/>
</dbReference>
<name>A0A934USJ9_9BURK</name>
<protein>
    <recommendedName>
        <fullName evidence="3">Large ribosomal RNA subunit accumulation protein YceD</fullName>
    </recommendedName>
    <alternativeName>
        <fullName evidence="5">23S rRNA accumulation protein YceD</fullName>
    </alternativeName>
</protein>
<evidence type="ECO:0000256" key="2">
    <source>
        <dbReference type="ARBA" id="ARBA00010740"/>
    </source>
</evidence>
<evidence type="ECO:0000256" key="4">
    <source>
        <dbReference type="ARBA" id="ARBA00022517"/>
    </source>
</evidence>
<dbReference type="Pfam" id="PF02620">
    <property type="entry name" value="YceD"/>
    <property type="match status" value="1"/>
</dbReference>
<dbReference type="InterPro" id="IPR003772">
    <property type="entry name" value="YceD"/>
</dbReference>
<evidence type="ECO:0000313" key="8">
    <source>
        <dbReference type="Proteomes" id="UP000617041"/>
    </source>
</evidence>